<proteinExistence type="predicted"/>
<evidence type="ECO:0000313" key="2">
    <source>
        <dbReference type="EMBL" id="QDU20506.1"/>
    </source>
</evidence>
<protein>
    <submittedName>
        <fullName evidence="2">Uncharacterized protein</fullName>
    </submittedName>
</protein>
<dbReference type="EMBL" id="CP036273">
    <property type="protein sequence ID" value="QDU20506.1"/>
    <property type="molecule type" value="Genomic_DNA"/>
</dbReference>
<keyword evidence="1" id="KW-1133">Transmembrane helix</keyword>
<dbReference type="AlphaFoldDB" id="A0A517XSL8"/>
<organism evidence="2 3">
    <name type="scientific">Urbifossiella limnaea</name>
    <dbReference type="NCBI Taxonomy" id="2528023"/>
    <lineage>
        <taxon>Bacteria</taxon>
        <taxon>Pseudomonadati</taxon>
        <taxon>Planctomycetota</taxon>
        <taxon>Planctomycetia</taxon>
        <taxon>Gemmatales</taxon>
        <taxon>Gemmataceae</taxon>
        <taxon>Urbifossiella</taxon>
    </lineage>
</organism>
<reference evidence="2 3" key="1">
    <citation type="submission" date="2019-02" db="EMBL/GenBank/DDBJ databases">
        <title>Deep-cultivation of Planctomycetes and their phenomic and genomic characterization uncovers novel biology.</title>
        <authorList>
            <person name="Wiegand S."/>
            <person name="Jogler M."/>
            <person name="Boedeker C."/>
            <person name="Pinto D."/>
            <person name="Vollmers J."/>
            <person name="Rivas-Marin E."/>
            <person name="Kohn T."/>
            <person name="Peeters S.H."/>
            <person name="Heuer A."/>
            <person name="Rast P."/>
            <person name="Oberbeckmann S."/>
            <person name="Bunk B."/>
            <person name="Jeske O."/>
            <person name="Meyerdierks A."/>
            <person name="Storesund J.E."/>
            <person name="Kallscheuer N."/>
            <person name="Luecker S."/>
            <person name="Lage O.M."/>
            <person name="Pohl T."/>
            <person name="Merkel B.J."/>
            <person name="Hornburger P."/>
            <person name="Mueller R.-W."/>
            <person name="Bruemmer F."/>
            <person name="Labrenz M."/>
            <person name="Spormann A.M."/>
            <person name="Op den Camp H."/>
            <person name="Overmann J."/>
            <person name="Amann R."/>
            <person name="Jetten M.S.M."/>
            <person name="Mascher T."/>
            <person name="Medema M.H."/>
            <person name="Devos D.P."/>
            <person name="Kaster A.-K."/>
            <person name="Ovreas L."/>
            <person name="Rohde M."/>
            <person name="Galperin M.Y."/>
            <person name="Jogler C."/>
        </authorList>
    </citation>
    <scope>NUCLEOTIDE SEQUENCE [LARGE SCALE GENOMIC DNA]</scope>
    <source>
        <strain evidence="2 3">ETA_A1</strain>
    </source>
</reference>
<dbReference type="RefSeq" id="WP_145238170.1">
    <property type="nucleotide sequence ID" value="NZ_CP036273.1"/>
</dbReference>
<evidence type="ECO:0000313" key="3">
    <source>
        <dbReference type="Proteomes" id="UP000319576"/>
    </source>
</evidence>
<keyword evidence="3" id="KW-1185">Reference proteome</keyword>
<sequence>MTRLFRQLWDDDDGVILSVELILILAVIVFGIIPGVVALRNSLIASMATTGNMLLSVTPTFTYSGYAVVGGTSNQPVALVGGLAVSHNTVLLLNGVQVVPESGPYLVVPPAP</sequence>
<dbReference type="OrthoDB" id="284070at2"/>
<keyword evidence="1" id="KW-0812">Transmembrane</keyword>
<feature type="transmembrane region" description="Helical" evidence="1">
    <location>
        <begin position="15"/>
        <end position="39"/>
    </location>
</feature>
<name>A0A517XSL8_9BACT</name>
<dbReference type="KEGG" id="uli:ETAA1_24580"/>
<accession>A0A517XSL8</accession>
<evidence type="ECO:0000256" key="1">
    <source>
        <dbReference type="SAM" id="Phobius"/>
    </source>
</evidence>
<keyword evidence="1" id="KW-0472">Membrane</keyword>
<dbReference type="Proteomes" id="UP000319576">
    <property type="component" value="Chromosome"/>
</dbReference>
<gene>
    <name evidence="2" type="ORF">ETAA1_24580</name>
</gene>